<dbReference type="GO" id="GO:0051607">
    <property type="term" value="P:defense response to virus"/>
    <property type="evidence" value="ECO:0007669"/>
    <property type="project" value="UniProtKB-KW"/>
</dbReference>
<dbReference type="Proteomes" id="UP000186940">
    <property type="component" value="Unassembled WGS sequence"/>
</dbReference>
<dbReference type="EMBL" id="LYOS01000003">
    <property type="protein sequence ID" value="OFV67723.1"/>
    <property type="molecule type" value="Genomic_DNA"/>
</dbReference>
<name>A0A1F2P958_9EURY</name>
<dbReference type="InterPro" id="IPR021124">
    <property type="entry name" value="CRISPR-assoc_prot_Cas5"/>
</dbReference>
<evidence type="ECO:0000256" key="1">
    <source>
        <dbReference type="ARBA" id="ARBA00023118"/>
    </source>
</evidence>
<evidence type="ECO:0000313" key="2">
    <source>
        <dbReference type="EMBL" id="OFV67723.1"/>
    </source>
</evidence>
<dbReference type="InterPro" id="IPR013421">
    <property type="entry name" value="CRISPR-assoc_prot_Cas5_HALMA"/>
</dbReference>
<dbReference type="NCBIfam" id="TIGR02593">
    <property type="entry name" value="CRISPR_cas5"/>
    <property type="match status" value="1"/>
</dbReference>
<dbReference type="InterPro" id="IPR013422">
    <property type="entry name" value="CRISPR-assoc_prot_Cas5_N"/>
</dbReference>
<sequence>MNKVLVFDVWGEYAHFRKYYTTTSPLSYSIPPRTAVTGFIGAILGLKKEEYLKHFTKKQAFITVGLLNPVKKVRISENLINTKDGYFIPFRKTGHQPRTQIRFEFIKDPKYRLYFYHTDDGLYARTKKLLANHKSIYTPYLGISEHIANFEFIGEMNIQKKILEDFVKVNSVIPEDPANKIEFEANMEYFSETMPIEMDFDRTVVEYRNIMFERNGQRIKAKLKEFWELDNGERILFM</sequence>
<keyword evidence="3" id="KW-1185">Reference proteome</keyword>
<dbReference type="STRING" id="1838285.SCAL_001098"/>
<dbReference type="GO" id="GO:0043571">
    <property type="term" value="P:maintenance of CRISPR repeat elements"/>
    <property type="evidence" value="ECO:0007669"/>
    <property type="project" value="InterPro"/>
</dbReference>
<dbReference type="Gene3D" id="3.30.70.2660">
    <property type="match status" value="1"/>
</dbReference>
<dbReference type="NCBIfam" id="TIGR02592">
    <property type="entry name" value="cas_Cas5h"/>
    <property type="match status" value="1"/>
</dbReference>
<reference evidence="2" key="1">
    <citation type="submission" date="2016-05" db="EMBL/GenBank/DDBJ databases">
        <title>Microbial consortia oxidize butane by reversing methanogenesis.</title>
        <authorList>
            <person name="Laso-Perez R."/>
            <person name="Richter M."/>
            <person name="Wegener G."/>
            <person name="Musat F."/>
        </authorList>
    </citation>
    <scope>NUCLEOTIDE SEQUENCE [LARGE SCALE GENOMIC DNA]</scope>
    <source>
        <strain evidence="2">BOX2</strain>
    </source>
</reference>
<dbReference type="AlphaFoldDB" id="A0A1F2P958"/>
<dbReference type="Pfam" id="PF09704">
    <property type="entry name" value="Cas_Cas5d"/>
    <property type="match status" value="1"/>
</dbReference>
<proteinExistence type="predicted"/>
<keyword evidence="1" id="KW-0051">Antiviral defense</keyword>
<protein>
    <submittedName>
        <fullName evidence="2">CRISPR-associated protein Cas5</fullName>
    </submittedName>
</protein>
<comment type="caution">
    <text evidence="2">The sequence shown here is derived from an EMBL/GenBank/DDBJ whole genome shotgun (WGS) entry which is preliminary data.</text>
</comment>
<dbReference type="PATRIC" id="fig|1838285.3.peg.1118"/>
<evidence type="ECO:0000313" key="3">
    <source>
        <dbReference type="Proteomes" id="UP000186940"/>
    </source>
</evidence>
<accession>A0A1F2P958</accession>
<organism evidence="2 3">
    <name type="scientific">Candidatus Syntropharchaeum caldarium</name>
    <dbReference type="NCBI Taxonomy" id="1838285"/>
    <lineage>
        <taxon>Archaea</taxon>
        <taxon>Methanobacteriati</taxon>
        <taxon>Methanobacteriota</taxon>
        <taxon>Stenosarchaea group</taxon>
        <taxon>Methanomicrobia</taxon>
        <taxon>Methanosarcinales</taxon>
        <taxon>ANME-2 cluster</taxon>
        <taxon>Candidatus Syntropharchaeum</taxon>
    </lineage>
</organism>
<gene>
    <name evidence="2" type="ORF">SCAL_001098</name>
</gene>